<dbReference type="AlphaFoldDB" id="A0A375AE39"/>
<protein>
    <submittedName>
        <fullName evidence="11">D-glucarate permease</fullName>
    </submittedName>
</protein>
<dbReference type="KEGG" id="daq:DAQ1742_03559"/>
<keyword evidence="5 9" id="KW-0812">Transmembrane</keyword>
<evidence type="ECO:0000256" key="3">
    <source>
        <dbReference type="ARBA" id="ARBA00022475"/>
    </source>
</evidence>
<dbReference type="SUPFAM" id="SSF103473">
    <property type="entry name" value="MFS general substrate transporter"/>
    <property type="match status" value="1"/>
</dbReference>
<evidence type="ECO:0000313" key="11">
    <source>
        <dbReference type="EMBL" id="SLM64358.1"/>
    </source>
</evidence>
<gene>
    <name evidence="11" type="primary">gudP</name>
    <name evidence="11" type="ORF">DAQ1742_03559</name>
</gene>
<keyword evidence="6 9" id="KW-1133">Transmembrane helix</keyword>
<dbReference type="GO" id="GO:0022857">
    <property type="term" value="F:transmembrane transporter activity"/>
    <property type="evidence" value="ECO:0007669"/>
    <property type="project" value="InterPro"/>
</dbReference>
<dbReference type="InterPro" id="IPR011701">
    <property type="entry name" value="MFS"/>
</dbReference>
<dbReference type="RefSeq" id="WP_035343909.1">
    <property type="nucleotide sequence ID" value="NZ_LT615367.1"/>
</dbReference>
<keyword evidence="4" id="KW-0997">Cell inner membrane</keyword>
<dbReference type="GO" id="GO:0019752">
    <property type="term" value="P:carboxylic acid metabolic process"/>
    <property type="evidence" value="ECO:0007669"/>
    <property type="project" value="UniProtKB-ARBA"/>
</dbReference>
<feature type="transmembrane region" description="Helical" evidence="9">
    <location>
        <begin position="292"/>
        <end position="316"/>
    </location>
</feature>
<evidence type="ECO:0000259" key="10">
    <source>
        <dbReference type="PROSITE" id="PS50850"/>
    </source>
</evidence>
<feature type="domain" description="Major facilitator superfamily (MFS) profile" evidence="10">
    <location>
        <begin position="21"/>
        <end position="440"/>
    </location>
</feature>
<feature type="transmembrane region" description="Helical" evidence="9">
    <location>
        <begin position="17"/>
        <end position="34"/>
    </location>
</feature>
<feature type="transmembrane region" description="Helical" evidence="9">
    <location>
        <begin position="386"/>
        <end position="408"/>
    </location>
</feature>
<keyword evidence="3" id="KW-1003">Cell membrane</keyword>
<organism evidence="11 12">
    <name type="scientific">Dickeya aquatica</name>
    <dbReference type="NCBI Taxonomy" id="1401087"/>
    <lineage>
        <taxon>Bacteria</taxon>
        <taxon>Pseudomonadati</taxon>
        <taxon>Pseudomonadota</taxon>
        <taxon>Gammaproteobacteria</taxon>
        <taxon>Enterobacterales</taxon>
        <taxon>Pectobacteriaceae</taxon>
        <taxon>Dickeya</taxon>
    </lineage>
</organism>
<evidence type="ECO:0000256" key="7">
    <source>
        <dbReference type="ARBA" id="ARBA00023136"/>
    </source>
</evidence>
<evidence type="ECO:0000256" key="4">
    <source>
        <dbReference type="ARBA" id="ARBA00022519"/>
    </source>
</evidence>
<feature type="transmembrane region" description="Helical" evidence="9">
    <location>
        <begin position="353"/>
        <end position="374"/>
    </location>
</feature>
<feature type="transmembrane region" description="Helical" evidence="9">
    <location>
        <begin position="87"/>
        <end position="105"/>
    </location>
</feature>
<keyword evidence="2" id="KW-0813">Transport</keyword>
<evidence type="ECO:0000256" key="1">
    <source>
        <dbReference type="ARBA" id="ARBA00004429"/>
    </source>
</evidence>
<feature type="transmembrane region" description="Helical" evidence="9">
    <location>
        <begin position="179"/>
        <end position="198"/>
    </location>
</feature>
<proteinExistence type="inferred from homology"/>
<reference evidence="11 12" key="1">
    <citation type="submission" date="2016-09" db="EMBL/GenBank/DDBJ databases">
        <authorList>
            <person name="Reverchon S."/>
            <person name="Nasser W."/>
            <person name="Leonard S."/>
            <person name="Brochier C."/>
            <person name="Duprey A."/>
        </authorList>
    </citation>
    <scope>NUCLEOTIDE SEQUENCE [LARGE SCALE GENOMIC DNA]</scope>
    <source>
        <strain evidence="11 12">174/2</strain>
    </source>
</reference>
<evidence type="ECO:0000256" key="8">
    <source>
        <dbReference type="ARBA" id="ARBA00038514"/>
    </source>
</evidence>
<comment type="subcellular location">
    <subcellularLocation>
        <location evidence="1">Cell inner membrane</location>
        <topology evidence="1">Multi-pass membrane protein</topology>
    </subcellularLocation>
</comment>
<keyword evidence="12" id="KW-1185">Reference proteome</keyword>
<keyword evidence="7 9" id="KW-0472">Membrane</keyword>
<dbReference type="FunFam" id="1.20.1250.20:FF:000006">
    <property type="entry name" value="MFS transporter"/>
    <property type="match status" value="1"/>
</dbReference>
<feature type="transmembrane region" description="Helical" evidence="9">
    <location>
        <begin position="54"/>
        <end position="75"/>
    </location>
</feature>
<dbReference type="EMBL" id="LT615367">
    <property type="protein sequence ID" value="SLM64358.1"/>
    <property type="molecule type" value="Genomic_DNA"/>
</dbReference>
<dbReference type="InterPro" id="IPR020846">
    <property type="entry name" value="MFS_dom"/>
</dbReference>
<dbReference type="GO" id="GO:0005886">
    <property type="term" value="C:plasma membrane"/>
    <property type="evidence" value="ECO:0007669"/>
    <property type="project" value="UniProtKB-SubCell"/>
</dbReference>
<name>A0A375AE39_9GAMM</name>
<dbReference type="InterPro" id="IPR000849">
    <property type="entry name" value="Sugar_P_transporter"/>
</dbReference>
<evidence type="ECO:0000256" key="6">
    <source>
        <dbReference type="ARBA" id="ARBA00022989"/>
    </source>
</evidence>
<evidence type="ECO:0000256" key="9">
    <source>
        <dbReference type="SAM" id="Phobius"/>
    </source>
</evidence>
<evidence type="ECO:0000313" key="12">
    <source>
        <dbReference type="Proteomes" id="UP000294820"/>
    </source>
</evidence>
<dbReference type="InterPro" id="IPR036259">
    <property type="entry name" value="MFS_trans_sf"/>
</dbReference>
<dbReference type="Pfam" id="PF07690">
    <property type="entry name" value="MFS_1"/>
    <property type="match status" value="1"/>
</dbReference>
<dbReference type="Proteomes" id="UP000294820">
    <property type="component" value="Chromosome 1"/>
</dbReference>
<dbReference type="PIRSF" id="PIRSF002808">
    <property type="entry name" value="Hexose_phosphate_transp"/>
    <property type="match status" value="1"/>
</dbReference>
<dbReference type="InterPro" id="IPR050382">
    <property type="entry name" value="MFS_Na/Anion_cotransporter"/>
</dbReference>
<comment type="similarity">
    <text evidence="8">Belongs to the major facilitator superfamily. Phthalate permease family.</text>
</comment>
<feature type="transmembrane region" description="Helical" evidence="9">
    <location>
        <begin position="255"/>
        <end position="280"/>
    </location>
</feature>
<dbReference type="NCBIfam" id="TIGR00893">
    <property type="entry name" value="2A0114"/>
    <property type="match status" value="1"/>
</dbReference>
<feature type="transmembrane region" description="Helical" evidence="9">
    <location>
        <begin position="150"/>
        <end position="173"/>
    </location>
</feature>
<sequence>MNTVSTAAGVLQKKTNARYWIVVMLFIVTSFNYGDRATISIAGSAMSKEIGLDAVGMGYIFSAFSWAYVIGQIPGGWLLDRFGSKRVYFWSIFSWSLFTLLQGFVDLFHGSAIVVSLFMLRFMVGLCESPSFPGNSRIVAAWFPAQERGTAVAIFNSAQYFATVIFAPIMGWLTHEVGWAHVFWFMGGLGIIISFLWLKMIHDPKDHPGVNKAELEYIEAGGALVNMDAGAAKKEVARGEKWHQIKQLLTSRMMVGVYLGQYCINALTYFFITWFPVYLVQARGMSILKAGFVASIPAICGFVGGVLGGVISDYLMRRTQSLTLARKTPIVLGMLLSMSMVICNYVSTEWVVIAVMAAAFFGKGIGALGWAVMADTAPKEISGLSGGLFNMFGNISGIVTPIAIGYIVGATGSFNGGLVYVGIHAFVAILSFLFIVQDIKRIELQPYKPQ</sequence>
<feature type="transmembrane region" description="Helical" evidence="9">
    <location>
        <begin position="414"/>
        <end position="436"/>
    </location>
</feature>
<dbReference type="CDD" id="cd17319">
    <property type="entry name" value="MFS_ExuT_GudP_like"/>
    <property type="match status" value="1"/>
</dbReference>
<dbReference type="FunFam" id="1.20.1250.20:FF:000010">
    <property type="entry name" value="Probable glucarate transporter"/>
    <property type="match status" value="1"/>
</dbReference>
<dbReference type="Gene3D" id="1.20.1250.20">
    <property type="entry name" value="MFS general substrate transporter like domains"/>
    <property type="match status" value="2"/>
</dbReference>
<dbReference type="PROSITE" id="PS50850">
    <property type="entry name" value="MFS"/>
    <property type="match status" value="1"/>
</dbReference>
<dbReference type="PANTHER" id="PTHR11662">
    <property type="entry name" value="SOLUTE CARRIER FAMILY 17"/>
    <property type="match status" value="1"/>
</dbReference>
<evidence type="ECO:0000256" key="2">
    <source>
        <dbReference type="ARBA" id="ARBA00022448"/>
    </source>
</evidence>
<dbReference type="PANTHER" id="PTHR11662:SF399">
    <property type="entry name" value="FI19708P1-RELATED"/>
    <property type="match status" value="1"/>
</dbReference>
<evidence type="ECO:0000256" key="5">
    <source>
        <dbReference type="ARBA" id="ARBA00022692"/>
    </source>
</evidence>
<feature type="transmembrane region" description="Helical" evidence="9">
    <location>
        <begin position="111"/>
        <end position="129"/>
    </location>
</feature>
<accession>A0A375AE39</accession>
<dbReference type="GO" id="GO:0005975">
    <property type="term" value="P:carbohydrate metabolic process"/>
    <property type="evidence" value="ECO:0007669"/>
    <property type="project" value="UniProtKB-ARBA"/>
</dbReference>